<evidence type="ECO:0000256" key="2">
    <source>
        <dbReference type="ARBA" id="ARBA00007358"/>
    </source>
</evidence>
<feature type="domain" description="Fe-containing alcohol dehydrogenase-like C-terminal" evidence="15">
    <location>
        <begin position="651"/>
        <end position="862"/>
    </location>
</feature>
<dbReference type="PANTHER" id="PTHR11496:SF83">
    <property type="entry name" value="HYDROXYACID-OXOACID TRANSHYDROGENASE, MITOCHONDRIAL"/>
    <property type="match status" value="1"/>
</dbReference>
<dbReference type="SUPFAM" id="SSF53720">
    <property type="entry name" value="ALDH-like"/>
    <property type="match status" value="1"/>
</dbReference>
<organism evidence="16 17">
    <name type="scientific">Bacillus cereus</name>
    <dbReference type="NCBI Taxonomy" id="1396"/>
    <lineage>
        <taxon>Bacteria</taxon>
        <taxon>Bacillati</taxon>
        <taxon>Bacillota</taxon>
        <taxon>Bacilli</taxon>
        <taxon>Bacillales</taxon>
        <taxon>Bacillaceae</taxon>
        <taxon>Bacillus</taxon>
        <taxon>Bacillus cereus group</taxon>
    </lineage>
</organism>
<dbReference type="InterPro" id="IPR015590">
    <property type="entry name" value="Aldehyde_DH_dom"/>
</dbReference>
<dbReference type="InterPro" id="IPR018211">
    <property type="entry name" value="ADH_Fe_CS"/>
</dbReference>
<sequence length="865" mass="95231">MVNVVIKDENDVQEVVNTLVENGKEALKALESYTQEQVDHIVHEMALSGLDQHMPLAKMAVEETGRGVYEDKCTKNIFATEYIWHSIKKDKTVGIIHEDPYEEVIEIAEPVGVVAGVTPVTNPTSTTMFKAIIAMKTRNPIIFAFHPSAQRCSVAAAKILRDAAIKAGAPENCIQWIEKPSVEATKRLMNHEGIALVLATGGAGMVKSAYSTGKPALGVGPGNVPCYLEKSAHVKRAVNDLILSKTFDNGMICASEQAIIVDKEIYNSVKKEMQDNNCYFVTEEERIKLEKLVINENTCAVNSDIVGKSAHYIASLVGIKVPEDTKILVAEIKGVGAEYPLSREKLSPVLACIKANSREEGFKYCEEMLNLGGLGHSAVIHSTNEEVQKQFGLRMKACRLIVNSPSAQGGIGDIYNAFIPSLTLGCGSYGKNSVSQNVTATHLINVKRLANRKNNMQWFKLPPKVFFEKHATQYLAKMPNISRAFIVTDPGMVELGYVDTVTHYLQQHLNDVKIGVFSEVEPDPSDETVFKGAEMMRSFKPDVIIALGGGSAMDAAKGMWLFYEYPETKFFGIKQKFLDIRKRTCKFPTLGQKAQFVAIPTTSGTGSEVTPFAVITDKKNNIKYPLADYELTPDVAIIDPQFVMTVPPHVTADTGMDVLTHAIEAYVSIMANDYTDGLALKAIDLVFKYLPRAYKNGNDEEAREKMHNASAIAGMAFANAFLGINHSLAHKLGPEFHIPHGRANAILMPHVIRYNAIKPRKHALFPKYEHFVADERYAYIARTLGLPASTVEEGVESLVQAIISLGKELNINMSIAGQGVKQEAFEKVVDVLSERAFEDQCTPANPKLPLISELKEVYKLAYKGV</sequence>
<comment type="cofactor">
    <cofactor evidence="1">
        <name>Fe(2+)</name>
        <dbReference type="ChEBI" id="CHEBI:29033"/>
    </cofactor>
</comment>
<dbReference type="CDD" id="cd08178">
    <property type="entry name" value="AAD_C"/>
    <property type="match status" value="1"/>
</dbReference>
<dbReference type="EMBL" id="VDDR01000014">
    <property type="protein sequence ID" value="TNB94919.1"/>
    <property type="molecule type" value="Genomic_DNA"/>
</dbReference>
<dbReference type="Gene3D" id="1.20.1090.10">
    <property type="entry name" value="Dehydroquinate synthase-like - alpha domain"/>
    <property type="match status" value="1"/>
</dbReference>
<evidence type="ECO:0000313" key="16">
    <source>
        <dbReference type="EMBL" id="TNB94919.1"/>
    </source>
</evidence>
<dbReference type="PANTHER" id="PTHR11496">
    <property type="entry name" value="ALCOHOL DEHYDROGENASE"/>
    <property type="match status" value="1"/>
</dbReference>
<evidence type="ECO:0000259" key="13">
    <source>
        <dbReference type="Pfam" id="PF00171"/>
    </source>
</evidence>
<comment type="catalytic activity">
    <reaction evidence="10">
        <text>ethanol + NAD(+) = acetaldehyde + NADH + H(+)</text>
        <dbReference type="Rhea" id="RHEA:25290"/>
        <dbReference type="ChEBI" id="CHEBI:15343"/>
        <dbReference type="ChEBI" id="CHEBI:15378"/>
        <dbReference type="ChEBI" id="CHEBI:16236"/>
        <dbReference type="ChEBI" id="CHEBI:57540"/>
        <dbReference type="ChEBI" id="CHEBI:57945"/>
        <dbReference type="EC" id="1.1.1.1"/>
    </reaction>
</comment>
<evidence type="ECO:0000256" key="8">
    <source>
        <dbReference type="ARBA" id="ARBA00035645"/>
    </source>
</evidence>
<evidence type="ECO:0000256" key="5">
    <source>
        <dbReference type="ARBA" id="ARBA00023027"/>
    </source>
</evidence>
<dbReference type="InterPro" id="IPR056798">
    <property type="entry name" value="ADH_Fe_C"/>
</dbReference>
<dbReference type="InterPro" id="IPR016162">
    <property type="entry name" value="Ald_DH_N"/>
</dbReference>
<dbReference type="InterPro" id="IPR034789">
    <property type="entry name" value="AAD_C"/>
</dbReference>
<dbReference type="NCBIfam" id="NF010378">
    <property type="entry name" value="PRK13805.1"/>
    <property type="match status" value="1"/>
</dbReference>
<dbReference type="GO" id="GO:0008774">
    <property type="term" value="F:acetaldehyde dehydrogenase (acetylating) activity"/>
    <property type="evidence" value="ECO:0007669"/>
    <property type="project" value="UniProtKB-UniRule"/>
</dbReference>
<evidence type="ECO:0000256" key="6">
    <source>
        <dbReference type="ARBA" id="ARBA00023268"/>
    </source>
</evidence>
<evidence type="ECO:0000256" key="3">
    <source>
        <dbReference type="ARBA" id="ARBA00023002"/>
    </source>
</evidence>
<comment type="similarity">
    <text evidence="7 12">In the N-terminal section; belongs to the aldehyde dehydrogenase family.</text>
</comment>
<comment type="similarity">
    <text evidence="2">Belongs to the iron-containing alcohol dehydrogenase family.</text>
</comment>
<evidence type="ECO:0000256" key="1">
    <source>
        <dbReference type="ARBA" id="ARBA00001954"/>
    </source>
</evidence>
<proteinExistence type="inferred from homology"/>
<comment type="catalytic activity">
    <reaction evidence="9">
        <text>an aldehyde + NAD(+) + H2O = a carboxylate + NADH + 2 H(+)</text>
        <dbReference type="Rhea" id="RHEA:16185"/>
        <dbReference type="ChEBI" id="CHEBI:15377"/>
        <dbReference type="ChEBI" id="CHEBI:15378"/>
        <dbReference type="ChEBI" id="CHEBI:17478"/>
        <dbReference type="ChEBI" id="CHEBI:29067"/>
        <dbReference type="ChEBI" id="CHEBI:57540"/>
        <dbReference type="ChEBI" id="CHEBI:57945"/>
        <dbReference type="EC" id="1.2.1.3"/>
    </reaction>
</comment>
<evidence type="ECO:0000256" key="9">
    <source>
        <dbReference type="ARBA" id="ARBA00049194"/>
    </source>
</evidence>
<dbReference type="InterPro" id="IPR001670">
    <property type="entry name" value="ADH_Fe/GldA"/>
</dbReference>
<evidence type="ECO:0000256" key="12">
    <source>
        <dbReference type="PIRNR" id="PIRNR000111"/>
    </source>
</evidence>
<dbReference type="InterPro" id="IPR016163">
    <property type="entry name" value="Ald_DH_C"/>
</dbReference>
<dbReference type="Gene3D" id="3.40.309.10">
    <property type="entry name" value="Aldehyde Dehydrogenase, Chain A, domain 2"/>
    <property type="match status" value="1"/>
</dbReference>
<dbReference type="Proteomes" id="UP000309400">
    <property type="component" value="Unassembled WGS sequence"/>
</dbReference>
<dbReference type="InterPro" id="IPR039697">
    <property type="entry name" value="Alcohol_dehydrogenase_Fe"/>
</dbReference>
<keyword evidence="6" id="KW-0511">Multifunctional enzyme</keyword>
<evidence type="ECO:0000256" key="11">
    <source>
        <dbReference type="ARBA" id="ARBA00074764"/>
    </source>
</evidence>
<dbReference type="RefSeq" id="WP_139020120.1">
    <property type="nucleotide sequence ID" value="NZ_JAQIHK010000005.1"/>
</dbReference>
<dbReference type="PROSITE" id="PS00913">
    <property type="entry name" value="ADH_IRON_1"/>
    <property type="match status" value="1"/>
</dbReference>
<evidence type="ECO:0000259" key="15">
    <source>
        <dbReference type="Pfam" id="PF25137"/>
    </source>
</evidence>
<dbReference type="Gene3D" id="3.40.50.1970">
    <property type="match status" value="1"/>
</dbReference>
<dbReference type="FunFam" id="3.40.50.1970:FF:000002">
    <property type="entry name" value="Aldehyde-alcohol dehydrogenase"/>
    <property type="match status" value="1"/>
</dbReference>
<feature type="domain" description="Aldehyde dehydrogenase" evidence="13">
    <location>
        <begin position="13"/>
        <end position="406"/>
    </location>
</feature>
<dbReference type="Pfam" id="PF25137">
    <property type="entry name" value="ADH_Fe_C"/>
    <property type="match status" value="1"/>
</dbReference>
<comment type="similarity">
    <text evidence="8 12">In the C-terminal section; belongs to the iron-containing alcohol dehydrogenase family.</text>
</comment>
<evidence type="ECO:0000259" key="14">
    <source>
        <dbReference type="Pfam" id="PF00465"/>
    </source>
</evidence>
<evidence type="ECO:0000256" key="4">
    <source>
        <dbReference type="ARBA" id="ARBA00023004"/>
    </source>
</evidence>
<protein>
    <recommendedName>
        <fullName evidence="11 12">Aldehyde-alcohol dehydrogenase</fullName>
    </recommendedName>
</protein>
<dbReference type="GO" id="GO:0004022">
    <property type="term" value="F:alcohol dehydrogenase (NAD+) activity"/>
    <property type="evidence" value="ECO:0007669"/>
    <property type="project" value="UniProtKB-UniRule"/>
</dbReference>
<evidence type="ECO:0000256" key="7">
    <source>
        <dbReference type="ARBA" id="ARBA00035641"/>
    </source>
</evidence>
<dbReference type="InterPro" id="IPR012079">
    <property type="entry name" value="Bifunc_Ald-ADH"/>
</dbReference>
<reference evidence="16 17" key="1">
    <citation type="submission" date="2019-06" db="EMBL/GenBank/DDBJ databases">
        <title>Biocontrol Bacillus strains from Vietnam.</title>
        <authorList>
            <person name="Borriss R."/>
            <person name="Lasch P."/>
            <person name="Thanh Tam L.T."/>
        </authorList>
    </citation>
    <scope>NUCLEOTIDE SEQUENCE [LARGE SCALE GENOMIC DNA]</scope>
    <source>
        <strain evidence="16 17">A8</strain>
    </source>
</reference>
<keyword evidence="3 12" id="KW-0560">Oxidoreductase</keyword>
<keyword evidence="4" id="KW-0408">Iron</keyword>
<dbReference type="CDD" id="cd07122">
    <property type="entry name" value="ALDH_F20_ACDH"/>
    <property type="match status" value="1"/>
</dbReference>
<comment type="caution">
    <text evidence="16">The sequence shown here is derived from an EMBL/GenBank/DDBJ whole genome shotgun (WGS) entry which is preliminary data.</text>
</comment>
<evidence type="ECO:0000313" key="17">
    <source>
        <dbReference type="Proteomes" id="UP000309400"/>
    </source>
</evidence>
<dbReference type="FunFam" id="3.40.309.10:FF:000007">
    <property type="entry name" value="Aldehyde-alcohol dehydrogenase"/>
    <property type="match status" value="1"/>
</dbReference>
<dbReference type="SUPFAM" id="SSF56796">
    <property type="entry name" value="Dehydroquinate synthase-like"/>
    <property type="match status" value="1"/>
</dbReference>
<accession>A0ABD7RB63</accession>
<dbReference type="Pfam" id="PF00465">
    <property type="entry name" value="Fe-ADH"/>
    <property type="match status" value="1"/>
</dbReference>
<dbReference type="Gene3D" id="3.40.605.10">
    <property type="entry name" value="Aldehyde Dehydrogenase, Chain A, domain 1"/>
    <property type="match status" value="1"/>
</dbReference>
<evidence type="ECO:0000256" key="10">
    <source>
        <dbReference type="ARBA" id="ARBA00052923"/>
    </source>
</evidence>
<dbReference type="Pfam" id="PF00171">
    <property type="entry name" value="Aldedh"/>
    <property type="match status" value="1"/>
</dbReference>
<name>A0ABD7RB63_BACCE</name>
<dbReference type="PIRSF" id="PIRSF000111">
    <property type="entry name" value="ALDH_ADH"/>
    <property type="match status" value="1"/>
</dbReference>
<feature type="domain" description="Alcohol dehydrogenase iron-type/glycerol dehydrogenase GldA" evidence="14">
    <location>
        <begin position="462"/>
        <end position="640"/>
    </location>
</feature>
<dbReference type="InterPro" id="IPR016161">
    <property type="entry name" value="Ald_DH/histidinol_DH"/>
</dbReference>
<gene>
    <name evidence="16" type="primary">adhE</name>
    <name evidence="16" type="synonym">adhC</name>
    <name evidence="16" type="ORF">FHG65_23420</name>
</gene>
<dbReference type="FunFam" id="1.20.1090.10:FF:000001">
    <property type="entry name" value="Aldehyde-alcohol dehydrogenase"/>
    <property type="match status" value="1"/>
</dbReference>
<dbReference type="AlphaFoldDB" id="A0ABD7RB63"/>
<keyword evidence="5" id="KW-0520">NAD</keyword>
<dbReference type="GO" id="GO:0004029">
    <property type="term" value="F:aldehyde dehydrogenase (NAD+) activity"/>
    <property type="evidence" value="ECO:0007669"/>
    <property type="project" value="UniProtKB-EC"/>
</dbReference>